<evidence type="ECO:0000313" key="2">
    <source>
        <dbReference type="Ensembl" id="ENSECRP00000013140.1"/>
    </source>
</evidence>
<dbReference type="AlphaFoldDB" id="A0A8C4S8T6"/>
<dbReference type="InterPro" id="IPR039231">
    <property type="entry name" value="TPGS2"/>
</dbReference>
<feature type="compositionally biased region" description="Polar residues" evidence="1">
    <location>
        <begin position="175"/>
        <end position="188"/>
    </location>
</feature>
<organism evidence="2 3">
    <name type="scientific">Erpetoichthys calabaricus</name>
    <name type="common">Rope fish</name>
    <name type="synonym">Calamoichthys calabaricus</name>
    <dbReference type="NCBI Taxonomy" id="27687"/>
    <lineage>
        <taxon>Eukaryota</taxon>
        <taxon>Metazoa</taxon>
        <taxon>Chordata</taxon>
        <taxon>Craniata</taxon>
        <taxon>Vertebrata</taxon>
        <taxon>Euteleostomi</taxon>
        <taxon>Actinopterygii</taxon>
        <taxon>Polypteriformes</taxon>
        <taxon>Polypteridae</taxon>
        <taxon>Erpetoichthys</taxon>
    </lineage>
</organism>
<feature type="region of interest" description="Disordered" evidence="1">
    <location>
        <begin position="161"/>
        <end position="198"/>
    </location>
</feature>
<evidence type="ECO:0000256" key="1">
    <source>
        <dbReference type="SAM" id="MobiDB-lite"/>
    </source>
</evidence>
<proteinExistence type="predicted"/>
<protein>
    <submittedName>
        <fullName evidence="2">Tubulin polyglutamylase complex subunit 2</fullName>
    </submittedName>
</protein>
<name>A0A8C4S8T6_ERPCA</name>
<dbReference type="Proteomes" id="UP000694620">
    <property type="component" value="Chromosome 7"/>
</dbReference>
<keyword evidence="3" id="KW-1185">Reference proteome</keyword>
<evidence type="ECO:0000313" key="3">
    <source>
        <dbReference type="Proteomes" id="UP000694620"/>
    </source>
</evidence>
<reference evidence="2" key="1">
    <citation type="submission" date="2021-06" db="EMBL/GenBank/DDBJ databases">
        <authorList>
            <consortium name="Wellcome Sanger Institute Data Sharing"/>
        </authorList>
    </citation>
    <scope>NUCLEOTIDE SEQUENCE [LARGE SCALE GENOMIC DNA]</scope>
</reference>
<accession>A0A8C4S8T6</accession>
<dbReference type="PANTHER" id="PTHR31854:SF2">
    <property type="entry name" value="TUBULIN POLYGLUTAMYLASE COMPLEX SUBUNIT 2"/>
    <property type="match status" value="1"/>
</dbReference>
<dbReference type="PANTHER" id="PTHR31854">
    <property type="entry name" value="TUBULIN POLYGLUTAMYLASE COMPLEX SUBUNIT 2"/>
    <property type="match status" value="1"/>
</dbReference>
<sequence>MVINSLSYLKFLSENTLYSLPNAPTLMDLETESDGEGMDNHPEKPHFDYRSRIFELDSCSGNGKVCLVYKKTQPGVLAKQCEVWFLDRALYWHFLTDSFTAYYRIMITHLGLPEWQYRFTSYGPGPRAKQWSCLYQPLTSSCELQTGGSALNQFDPNKAFRSKTKPQVSKKKLPTQHSGATQKTTVASTVGRITGSRK</sequence>
<dbReference type="GeneTree" id="ENSGT00390000018344"/>
<reference evidence="2" key="3">
    <citation type="submission" date="2025-09" db="UniProtKB">
        <authorList>
            <consortium name="Ensembl"/>
        </authorList>
    </citation>
    <scope>IDENTIFICATION</scope>
</reference>
<feature type="compositionally biased region" description="Basic residues" evidence="1">
    <location>
        <begin position="161"/>
        <end position="174"/>
    </location>
</feature>
<dbReference type="Ensembl" id="ENSECRT00000013370.1">
    <property type="protein sequence ID" value="ENSECRP00000013140.1"/>
    <property type="gene ID" value="ENSECRG00000008776.1"/>
</dbReference>
<reference evidence="2" key="2">
    <citation type="submission" date="2025-08" db="UniProtKB">
        <authorList>
            <consortium name="Ensembl"/>
        </authorList>
    </citation>
    <scope>IDENTIFICATION</scope>
</reference>